<dbReference type="AlphaFoldDB" id="A0A8H6XYB5"/>
<evidence type="ECO:0000313" key="4">
    <source>
        <dbReference type="Proteomes" id="UP000620124"/>
    </source>
</evidence>
<reference evidence="3" key="1">
    <citation type="submission" date="2020-05" db="EMBL/GenBank/DDBJ databases">
        <title>Mycena genomes resolve the evolution of fungal bioluminescence.</title>
        <authorList>
            <person name="Tsai I.J."/>
        </authorList>
    </citation>
    <scope>NUCLEOTIDE SEQUENCE</scope>
    <source>
        <strain evidence="3">CCC161011</strain>
    </source>
</reference>
<evidence type="ECO:0000313" key="3">
    <source>
        <dbReference type="EMBL" id="KAF7348589.1"/>
    </source>
</evidence>
<comment type="caution">
    <text evidence="3">The sequence shown here is derived from an EMBL/GenBank/DDBJ whole genome shotgun (WGS) entry which is preliminary data.</text>
</comment>
<evidence type="ECO:0000259" key="2">
    <source>
        <dbReference type="Pfam" id="PF13919"/>
    </source>
</evidence>
<keyword evidence="4" id="KW-1185">Reference proteome</keyword>
<gene>
    <name evidence="3" type="ORF">MVEN_01376500</name>
</gene>
<sequence length="350" mass="38872">MADDSAAPRRSTRKPKPTQRELLPAAETVPSKRKAKEDVDPAQQLRSMLQNPKSRLTKMDISDLINANSWNMLSPDSQSRLAALLPPTAFSSFQPSIGSDHPAAAESMNVDSSGLSPIDTSLFTDSHFLAAAHTFQDHLFSNWLSDAHAEKVKKYEQGIRDGSLAAPWKDEVWERDNAKEEPTTPHSQSSSTRAGEAAELKLVDLTKSSVLREGDILAYKRHFSNLGVVVEKDVIIQIIDPRTHSLTVLLEPGTTRDLPTQLLMPGPCDPTAPTRSMTITTPTQLESGLLDVYGVDRAKRPNGNAWKSFTLWRWAGDSLEHNLLEDNGRRGGRQEHGTLFYLRACHYEDR</sequence>
<name>A0A8H6XYB5_9AGAR</name>
<dbReference type="InterPro" id="IPR028020">
    <property type="entry name" value="ASX_DEUBAD_dom"/>
</dbReference>
<organism evidence="3 4">
    <name type="scientific">Mycena venus</name>
    <dbReference type="NCBI Taxonomy" id="2733690"/>
    <lineage>
        <taxon>Eukaryota</taxon>
        <taxon>Fungi</taxon>
        <taxon>Dikarya</taxon>
        <taxon>Basidiomycota</taxon>
        <taxon>Agaricomycotina</taxon>
        <taxon>Agaricomycetes</taxon>
        <taxon>Agaricomycetidae</taxon>
        <taxon>Agaricales</taxon>
        <taxon>Marasmiineae</taxon>
        <taxon>Mycenaceae</taxon>
        <taxon>Mycena</taxon>
    </lineage>
</organism>
<feature type="compositionally biased region" description="Basic and acidic residues" evidence="1">
    <location>
        <begin position="173"/>
        <end position="183"/>
    </location>
</feature>
<feature type="region of interest" description="Disordered" evidence="1">
    <location>
        <begin position="173"/>
        <end position="195"/>
    </location>
</feature>
<dbReference type="Pfam" id="PF13919">
    <property type="entry name" value="ASXH"/>
    <property type="match status" value="1"/>
</dbReference>
<feature type="domain" description="ASX DEUBAD" evidence="2">
    <location>
        <begin position="35"/>
        <end position="177"/>
    </location>
</feature>
<accession>A0A8H6XYB5</accession>
<dbReference type="EMBL" id="JACAZI010000011">
    <property type="protein sequence ID" value="KAF7348589.1"/>
    <property type="molecule type" value="Genomic_DNA"/>
</dbReference>
<dbReference type="OrthoDB" id="2289918at2759"/>
<proteinExistence type="predicted"/>
<dbReference type="Proteomes" id="UP000620124">
    <property type="component" value="Unassembled WGS sequence"/>
</dbReference>
<protein>
    <recommendedName>
        <fullName evidence="2">ASX DEUBAD domain-containing protein</fullName>
    </recommendedName>
</protein>
<feature type="compositionally biased region" description="Polar residues" evidence="1">
    <location>
        <begin position="184"/>
        <end position="193"/>
    </location>
</feature>
<feature type="region of interest" description="Disordered" evidence="1">
    <location>
        <begin position="1"/>
        <end position="42"/>
    </location>
</feature>
<evidence type="ECO:0000256" key="1">
    <source>
        <dbReference type="SAM" id="MobiDB-lite"/>
    </source>
</evidence>